<accession>A0A7T0BT08</accession>
<gene>
    <name evidence="2" type="ORF">G3M70_09035</name>
</gene>
<evidence type="ECO:0000313" key="2">
    <source>
        <dbReference type="EMBL" id="QPJ60358.1"/>
    </source>
</evidence>
<dbReference type="Proteomes" id="UP000594688">
    <property type="component" value="Chromosome"/>
</dbReference>
<dbReference type="EMBL" id="CP048685">
    <property type="protein sequence ID" value="QPJ60358.1"/>
    <property type="molecule type" value="Genomic_DNA"/>
</dbReference>
<dbReference type="AlphaFoldDB" id="A0A7T0BT08"/>
<feature type="transmembrane region" description="Helical" evidence="1">
    <location>
        <begin position="7"/>
        <end position="24"/>
    </location>
</feature>
<evidence type="ECO:0000313" key="3">
    <source>
        <dbReference type="Proteomes" id="UP000594688"/>
    </source>
</evidence>
<reference evidence="2 3" key="1">
    <citation type="submission" date="2020-02" db="EMBL/GenBank/DDBJ databases">
        <title>Genomic and physiological characterization of two novel Nitrospinaceae genera.</title>
        <authorList>
            <person name="Mueller A.J."/>
            <person name="Jung M.-Y."/>
            <person name="Strachan C.R."/>
            <person name="Herbold C.W."/>
            <person name="Kirkegaard R.H."/>
            <person name="Daims H."/>
        </authorList>
    </citation>
    <scope>NUCLEOTIDE SEQUENCE [LARGE SCALE GENOMIC DNA]</scope>
    <source>
        <strain evidence="2">EB</strain>
    </source>
</reference>
<keyword evidence="1" id="KW-1133">Transmembrane helix</keyword>
<dbReference type="KEGG" id="nli:G3M70_09035"/>
<evidence type="ECO:0000256" key="1">
    <source>
        <dbReference type="SAM" id="Phobius"/>
    </source>
</evidence>
<name>A0A7T0BT08_9BACT</name>
<sequence length="69" mass="7729">MKTFANLKIFTGTFIGLILMLPIWPVEGLWFGLPAWAVLCVLGCAATSCWIAWAALFRWRELEGTDPVD</sequence>
<keyword evidence="1" id="KW-0812">Transmembrane</keyword>
<protein>
    <submittedName>
        <fullName evidence="2">Uncharacterized protein</fullName>
    </submittedName>
</protein>
<feature type="transmembrane region" description="Helical" evidence="1">
    <location>
        <begin position="36"/>
        <end position="57"/>
    </location>
</feature>
<proteinExistence type="predicted"/>
<keyword evidence="1" id="KW-0472">Membrane</keyword>
<organism evidence="2 3">
    <name type="scientific">Candidatus Nitronauta litoralis</name>
    <dbReference type="NCBI Taxonomy" id="2705533"/>
    <lineage>
        <taxon>Bacteria</taxon>
        <taxon>Pseudomonadati</taxon>
        <taxon>Nitrospinota/Tectimicrobiota group</taxon>
        <taxon>Nitrospinota</taxon>
        <taxon>Nitrospinia</taxon>
        <taxon>Nitrospinales</taxon>
        <taxon>Nitrospinaceae</taxon>
        <taxon>Candidatus Nitronauta</taxon>
    </lineage>
</organism>